<gene>
    <name evidence="1" type="ORF">T265_12131</name>
</gene>
<evidence type="ECO:0000313" key="1">
    <source>
        <dbReference type="EMBL" id="KER18846.1"/>
    </source>
</evidence>
<dbReference type="CTD" id="20326299"/>
<organism evidence="1 2">
    <name type="scientific">Opisthorchis viverrini</name>
    <name type="common">Southeast Asian liver fluke</name>
    <dbReference type="NCBI Taxonomy" id="6198"/>
    <lineage>
        <taxon>Eukaryota</taxon>
        <taxon>Metazoa</taxon>
        <taxon>Spiralia</taxon>
        <taxon>Lophotrochozoa</taxon>
        <taxon>Platyhelminthes</taxon>
        <taxon>Trematoda</taxon>
        <taxon>Digenea</taxon>
        <taxon>Opisthorchiida</taxon>
        <taxon>Opisthorchiata</taxon>
        <taxon>Opisthorchiidae</taxon>
        <taxon>Opisthorchis</taxon>
    </lineage>
</organism>
<dbReference type="AlphaFoldDB" id="A0A074YVQ0"/>
<dbReference type="Proteomes" id="UP000054324">
    <property type="component" value="Unassembled WGS sequence"/>
</dbReference>
<sequence length="95" mass="10280">MPRNLLDRGVGQDGLALQMVSGATFGRFPPSKMWSNGRATQYSRVMINLYAEHLAGGFLGLQVNMCGPDKMHQGSAVPVWSDPAIEAHKGYFPGS</sequence>
<name>A0A074YVQ0_OPIVI</name>
<dbReference type="EMBL" id="KL597746">
    <property type="protein sequence ID" value="KER18846.1"/>
    <property type="molecule type" value="Genomic_DNA"/>
</dbReference>
<proteinExistence type="predicted"/>
<dbReference type="KEGG" id="ovi:T265_12131"/>
<dbReference type="GeneID" id="20326299"/>
<protein>
    <submittedName>
        <fullName evidence="1">Uncharacterized protein</fullName>
    </submittedName>
</protein>
<reference evidence="1 2" key="1">
    <citation type="submission" date="2013-11" db="EMBL/GenBank/DDBJ databases">
        <title>Opisthorchis viverrini - life in the bile duct.</title>
        <authorList>
            <person name="Young N.D."/>
            <person name="Nagarajan N."/>
            <person name="Lin S.J."/>
            <person name="Korhonen P.K."/>
            <person name="Jex A.R."/>
            <person name="Hall R.S."/>
            <person name="Safavi-Hemami H."/>
            <person name="Kaewkong W."/>
            <person name="Bertrand D."/>
            <person name="Gao S."/>
            <person name="Seet Q."/>
            <person name="Wongkham S."/>
            <person name="Teh B.T."/>
            <person name="Wongkham C."/>
            <person name="Intapan P.M."/>
            <person name="Maleewong W."/>
            <person name="Yang X."/>
            <person name="Hu M."/>
            <person name="Wang Z."/>
            <person name="Hofmann A."/>
            <person name="Sternberg P.W."/>
            <person name="Tan P."/>
            <person name="Wang J."/>
            <person name="Gasser R.B."/>
        </authorList>
    </citation>
    <scope>NUCLEOTIDE SEQUENCE [LARGE SCALE GENOMIC DNA]</scope>
</reference>
<evidence type="ECO:0000313" key="2">
    <source>
        <dbReference type="Proteomes" id="UP000054324"/>
    </source>
</evidence>
<accession>A0A074YVQ0</accession>
<dbReference type="RefSeq" id="XP_009177407.1">
    <property type="nucleotide sequence ID" value="XM_009179143.1"/>
</dbReference>
<keyword evidence="2" id="KW-1185">Reference proteome</keyword>